<accession>A0ABW0MGZ1</accession>
<organism evidence="1 2">
    <name type="scientific">Paraherbaspirillum soli</name>
    <dbReference type="NCBI Taxonomy" id="631222"/>
    <lineage>
        <taxon>Bacteria</taxon>
        <taxon>Pseudomonadati</taxon>
        <taxon>Pseudomonadota</taxon>
        <taxon>Betaproteobacteria</taxon>
        <taxon>Burkholderiales</taxon>
        <taxon>Oxalobacteraceae</taxon>
        <taxon>Paraherbaspirillum</taxon>
    </lineage>
</organism>
<evidence type="ECO:0000313" key="1">
    <source>
        <dbReference type="EMBL" id="MFC5476382.1"/>
    </source>
</evidence>
<protein>
    <submittedName>
        <fullName evidence="1">DUF6911 family protein</fullName>
    </submittedName>
</protein>
<dbReference type="EMBL" id="JBHSMT010000030">
    <property type="protein sequence ID" value="MFC5476382.1"/>
    <property type="molecule type" value="Genomic_DNA"/>
</dbReference>
<dbReference type="RefSeq" id="WP_379000524.1">
    <property type="nucleotide sequence ID" value="NZ_JBHSMT010000030.1"/>
</dbReference>
<dbReference type="InterPro" id="IPR054205">
    <property type="entry name" value="DUF6911"/>
</dbReference>
<dbReference type="Proteomes" id="UP001596045">
    <property type="component" value="Unassembled WGS sequence"/>
</dbReference>
<name>A0ABW0MGZ1_9BURK</name>
<sequence length="134" mass="14888">MNMEFGGYINDVGAQRNQLPVIFNPDDLAIEKTVAAVCGEAGVVSMRCRPAPEIGPYELTLYVENGQFLLMLSENEEDGEHNVRTPIDNNVVADFVIIFGEKYPAKAITRDIEFVCMTFKEFAHTGNVSEGLLR</sequence>
<evidence type="ECO:0000313" key="2">
    <source>
        <dbReference type="Proteomes" id="UP001596045"/>
    </source>
</evidence>
<proteinExistence type="predicted"/>
<dbReference type="Pfam" id="PF21852">
    <property type="entry name" value="DUF6911"/>
    <property type="match status" value="1"/>
</dbReference>
<gene>
    <name evidence="1" type="ORF">ACFPM8_20650</name>
</gene>
<comment type="caution">
    <text evidence="1">The sequence shown here is derived from an EMBL/GenBank/DDBJ whole genome shotgun (WGS) entry which is preliminary data.</text>
</comment>
<keyword evidence="2" id="KW-1185">Reference proteome</keyword>
<reference evidence="2" key="1">
    <citation type="journal article" date="2019" name="Int. J. Syst. Evol. Microbiol.">
        <title>The Global Catalogue of Microorganisms (GCM) 10K type strain sequencing project: providing services to taxonomists for standard genome sequencing and annotation.</title>
        <authorList>
            <consortium name="The Broad Institute Genomics Platform"/>
            <consortium name="The Broad Institute Genome Sequencing Center for Infectious Disease"/>
            <person name="Wu L."/>
            <person name="Ma J."/>
        </authorList>
    </citation>
    <scope>NUCLEOTIDE SEQUENCE [LARGE SCALE GENOMIC DNA]</scope>
    <source>
        <strain evidence="2">JCM 17066</strain>
    </source>
</reference>